<feature type="compositionally biased region" description="Acidic residues" evidence="4">
    <location>
        <begin position="628"/>
        <end position="639"/>
    </location>
</feature>
<dbReference type="GO" id="GO:0005524">
    <property type="term" value="F:ATP binding"/>
    <property type="evidence" value="ECO:0007669"/>
    <property type="project" value="InterPro"/>
</dbReference>
<dbReference type="SUPFAM" id="SSF55874">
    <property type="entry name" value="ATPase domain of HSP90 chaperone/DNA topoisomerase II/histidine kinase"/>
    <property type="match status" value="1"/>
</dbReference>
<dbReference type="Gene3D" id="3.30.1540.20">
    <property type="entry name" value="MutL, C-terminal domain, dimerisation subdomain"/>
    <property type="match status" value="1"/>
</dbReference>
<evidence type="ECO:0000313" key="7">
    <source>
        <dbReference type="EMBL" id="KAF2279193.1"/>
    </source>
</evidence>
<dbReference type="SMART" id="SM00853">
    <property type="entry name" value="MutL_C"/>
    <property type="match status" value="1"/>
</dbReference>
<dbReference type="CDD" id="cd16926">
    <property type="entry name" value="HATPase_MutL-MLH-PMS-like"/>
    <property type="match status" value="1"/>
</dbReference>
<evidence type="ECO:0000256" key="3">
    <source>
        <dbReference type="ARBA" id="ARBA00070941"/>
    </source>
</evidence>
<evidence type="ECO:0000256" key="1">
    <source>
        <dbReference type="ARBA" id="ARBA00006082"/>
    </source>
</evidence>
<dbReference type="EMBL" id="ML986486">
    <property type="protein sequence ID" value="KAF2279193.1"/>
    <property type="molecule type" value="Genomic_DNA"/>
</dbReference>
<evidence type="ECO:0000259" key="6">
    <source>
        <dbReference type="SMART" id="SM01340"/>
    </source>
</evidence>
<sequence length="1064" mass="116962">MATIKPIEGRSIHQIQSGQVIVDLNSVAKELVENALDAGATAIEVRFKNNGLDSIEVQDNGSGIAPEDFDHLALKHYTSKLSSYDDLGSLHTFGFRGEALSSLCALSRFHIITARAADGPKGTKLEFDPSGKLRGTSVVAAKQGTTVVVESLFYNLPVRRKELERTIKREYKKVLNLLHAYACISVGVKFTVSNQIPKGKKTVVFATQSNPNIRENIANVYGAKTLQALIPLDLHFEMNPSKRPGSTQSAPNRSTPADEASRGVRIVGYISRPVHGEGRQNPDRQMFFVNTRPCTLPQVAKAFNEVYKSFNIAQSPFICADIKLDTNAYDVNVSPDKRTILLHDQSALLESLKSELLQLFEAHDQSVPQAQLPDKRLPAFSVSPTRQQESGELGAVECFGMPEHKAADLQSSAEPATSQASLVGILLPGFVKASSLEQFVDRDTGERAGQPFASESRDQTRDCSISSDGENPLFEEARPPGRQPSPSFEPQPESPGDSLPLLRGAEYFKPRFSSQLGKQTSRTTARPGPEAEDIPAVIQTSHKRFSQSTIQYAFDRMRPMRVPSQQATITIGDTTTVATIGSPSRASKTPRVEGWGASSEETQTKLSKRPMLVPSLRHFAAPGTQLGQDEEEQTEEDDGQGGPYLSIPDASTSRPPSPERIEMSQLDIRARSGRSSLQASPSDEQDDVSEEEHEHQVEIEHEGDWGDEYIDDTAKKAREEARIARMIAEAEEAAARPSEMSLKRAQNFLQAPRKSHKTIGLVKDIQTSVSAINRLVSNMEAALSEAGTIPSVVNAPTSTQLNTANPEERLSLTVAKSDFRTMRIIGQFNLGFILAVRPPSAAVATPDLFIIDQHASDEKYNFERFSATTVLVSQRLVHPHPLELTAMEEETILNNEHALTVNGFAVTVDTSGASPVGQRAKLVSLPMSEKVTFTPSDLEELLALLGEHSSSSLTCESRYIPRPSKVRKMLASRACRGSIMIGKTLRKAQMEKVVRHMGEMDKPWSCPHGRPTMRHLFGLDQWQAWEEGNGVAGLGEAGERTDWVGYLRERRRERRGIDSETSDY</sequence>
<dbReference type="InterPro" id="IPR013507">
    <property type="entry name" value="DNA_mismatch_S5_2-like"/>
</dbReference>
<dbReference type="InterPro" id="IPR020568">
    <property type="entry name" value="Ribosomal_Su5_D2-typ_SF"/>
</dbReference>
<dbReference type="PANTHER" id="PTHR10073">
    <property type="entry name" value="DNA MISMATCH REPAIR PROTEIN MLH, PMS, MUTL"/>
    <property type="match status" value="1"/>
</dbReference>
<feature type="region of interest" description="Disordered" evidence="4">
    <location>
        <begin position="578"/>
        <end position="612"/>
    </location>
</feature>
<evidence type="ECO:0000256" key="2">
    <source>
        <dbReference type="ARBA" id="ARBA00022763"/>
    </source>
</evidence>
<dbReference type="FunFam" id="3.30.1370.100:FF:000001">
    <property type="entry name" value="Mismatch repair endonuclease pms1, putative"/>
    <property type="match status" value="1"/>
</dbReference>
<feature type="domain" description="DNA mismatch repair protein S5" evidence="6">
    <location>
        <begin position="217"/>
        <end position="361"/>
    </location>
</feature>
<dbReference type="Proteomes" id="UP000800097">
    <property type="component" value="Unassembled WGS sequence"/>
</dbReference>
<evidence type="ECO:0000313" key="8">
    <source>
        <dbReference type="Proteomes" id="UP000800097"/>
    </source>
</evidence>
<protein>
    <recommendedName>
        <fullName evidence="3">DNA mismatch repair protein PMS1</fullName>
    </recommendedName>
</protein>
<feature type="compositionally biased region" description="Pro residues" evidence="4">
    <location>
        <begin position="481"/>
        <end position="493"/>
    </location>
</feature>
<dbReference type="InterPro" id="IPR014762">
    <property type="entry name" value="DNA_mismatch_repair_CS"/>
</dbReference>
<organism evidence="7 8">
    <name type="scientific">Westerdykella ornata</name>
    <dbReference type="NCBI Taxonomy" id="318751"/>
    <lineage>
        <taxon>Eukaryota</taxon>
        <taxon>Fungi</taxon>
        <taxon>Dikarya</taxon>
        <taxon>Ascomycota</taxon>
        <taxon>Pezizomycotina</taxon>
        <taxon>Dothideomycetes</taxon>
        <taxon>Pleosporomycetidae</taxon>
        <taxon>Pleosporales</taxon>
        <taxon>Sporormiaceae</taxon>
        <taxon>Westerdykella</taxon>
    </lineage>
</organism>
<dbReference type="GO" id="GO:0030983">
    <property type="term" value="F:mismatched DNA binding"/>
    <property type="evidence" value="ECO:0007669"/>
    <property type="project" value="InterPro"/>
</dbReference>
<dbReference type="SUPFAM" id="SSF118116">
    <property type="entry name" value="DNA mismatch repair protein MutL"/>
    <property type="match status" value="1"/>
</dbReference>
<dbReference type="InterPro" id="IPR037198">
    <property type="entry name" value="MutL_C_sf"/>
</dbReference>
<gene>
    <name evidence="7" type="ORF">EI97DRAFT_455471</name>
</gene>
<dbReference type="GO" id="GO:0000710">
    <property type="term" value="P:meiotic mismatch repair"/>
    <property type="evidence" value="ECO:0007669"/>
    <property type="project" value="UniProtKB-ARBA"/>
</dbReference>
<name>A0A6A6JSV6_WESOR</name>
<dbReference type="OrthoDB" id="10263226at2759"/>
<evidence type="ECO:0000256" key="4">
    <source>
        <dbReference type="SAM" id="MobiDB-lite"/>
    </source>
</evidence>
<dbReference type="CDD" id="cd03484">
    <property type="entry name" value="MutL_Trans_hPMS_2_like"/>
    <property type="match status" value="1"/>
</dbReference>
<feature type="compositionally biased region" description="Polar residues" evidence="4">
    <location>
        <begin position="512"/>
        <end position="524"/>
    </location>
</feature>
<feature type="compositionally biased region" description="Polar residues" evidence="4">
    <location>
        <begin position="244"/>
        <end position="255"/>
    </location>
</feature>
<accession>A0A6A6JSV6</accession>
<dbReference type="GO" id="GO:0140664">
    <property type="term" value="F:ATP-dependent DNA damage sensor activity"/>
    <property type="evidence" value="ECO:0007669"/>
    <property type="project" value="InterPro"/>
</dbReference>
<dbReference type="SUPFAM" id="SSF54211">
    <property type="entry name" value="Ribosomal protein S5 domain 2-like"/>
    <property type="match status" value="1"/>
</dbReference>
<dbReference type="Gene3D" id="3.30.565.10">
    <property type="entry name" value="Histidine kinase-like ATPase, C-terminal domain"/>
    <property type="match status" value="1"/>
</dbReference>
<dbReference type="GeneID" id="54553824"/>
<feature type="region of interest" description="Disordered" evidence="4">
    <location>
        <begin position="442"/>
        <end position="531"/>
    </location>
</feature>
<dbReference type="FunFam" id="3.30.230.10:FF:000120">
    <property type="entry name" value="Mismatch repair endonuclease PMS2"/>
    <property type="match status" value="1"/>
</dbReference>
<dbReference type="InterPro" id="IPR038973">
    <property type="entry name" value="MutL/Mlh/Pms-like"/>
</dbReference>
<reference evidence="7" key="1">
    <citation type="journal article" date="2020" name="Stud. Mycol.">
        <title>101 Dothideomycetes genomes: a test case for predicting lifestyles and emergence of pathogens.</title>
        <authorList>
            <person name="Haridas S."/>
            <person name="Albert R."/>
            <person name="Binder M."/>
            <person name="Bloem J."/>
            <person name="Labutti K."/>
            <person name="Salamov A."/>
            <person name="Andreopoulos B."/>
            <person name="Baker S."/>
            <person name="Barry K."/>
            <person name="Bills G."/>
            <person name="Bluhm B."/>
            <person name="Cannon C."/>
            <person name="Castanera R."/>
            <person name="Culley D."/>
            <person name="Daum C."/>
            <person name="Ezra D."/>
            <person name="Gonzalez J."/>
            <person name="Henrissat B."/>
            <person name="Kuo A."/>
            <person name="Liang C."/>
            <person name="Lipzen A."/>
            <person name="Lutzoni F."/>
            <person name="Magnuson J."/>
            <person name="Mondo S."/>
            <person name="Nolan M."/>
            <person name="Ohm R."/>
            <person name="Pangilinan J."/>
            <person name="Park H.-J."/>
            <person name="Ramirez L."/>
            <person name="Alfaro M."/>
            <person name="Sun H."/>
            <person name="Tritt A."/>
            <person name="Yoshinaga Y."/>
            <person name="Zwiers L.-H."/>
            <person name="Turgeon B."/>
            <person name="Goodwin S."/>
            <person name="Spatafora J."/>
            <person name="Crous P."/>
            <person name="Grigoriev I."/>
        </authorList>
    </citation>
    <scope>NUCLEOTIDE SEQUENCE</scope>
    <source>
        <strain evidence="7">CBS 379.55</strain>
    </source>
</reference>
<evidence type="ECO:0000259" key="5">
    <source>
        <dbReference type="SMART" id="SM00853"/>
    </source>
</evidence>
<feature type="domain" description="MutL C-terminal dimerisation" evidence="5">
    <location>
        <begin position="824"/>
        <end position="985"/>
    </location>
</feature>
<dbReference type="SMART" id="SM01340">
    <property type="entry name" value="DNA_mis_repair"/>
    <property type="match status" value="1"/>
</dbReference>
<dbReference type="InterPro" id="IPR042121">
    <property type="entry name" value="MutL_C_regsub"/>
</dbReference>
<dbReference type="PANTHER" id="PTHR10073:SF52">
    <property type="entry name" value="MISMATCH REPAIR ENDONUCLEASE PMS2"/>
    <property type="match status" value="1"/>
</dbReference>
<dbReference type="AlphaFoldDB" id="A0A6A6JSV6"/>
<dbReference type="GO" id="GO:0016887">
    <property type="term" value="F:ATP hydrolysis activity"/>
    <property type="evidence" value="ECO:0007669"/>
    <property type="project" value="InterPro"/>
</dbReference>
<dbReference type="Gene3D" id="3.30.230.10">
    <property type="match status" value="1"/>
</dbReference>
<comment type="similarity">
    <text evidence="1">Belongs to the DNA mismatch repair MutL/HexB family.</text>
</comment>
<dbReference type="InterPro" id="IPR036890">
    <property type="entry name" value="HATPase_C_sf"/>
</dbReference>
<proteinExistence type="inferred from homology"/>
<dbReference type="GO" id="GO:0032389">
    <property type="term" value="C:MutLalpha complex"/>
    <property type="evidence" value="ECO:0007669"/>
    <property type="project" value="TreeGrafter"/>
</dbReference>
<dbReference type="RefSeq" id="XP_033656732.1">
    <property type="nucleotide sequence ID" value="XM_033800649.1"/>
</dbReference>
<dbReference type="InterPro" id="IPR014790">
    <property type="entry name" value="MutL_C"/>
</dbReference>
<dbReference type="Pfam" id="PF13589">
    <property type="entry name" value="HATPase_c_3"/>
    <property type="match status" value="1"/>
</dbReference>
<dbReference type="FunFam" id="3.30.565.10:FF:000014">
    <property type="entry name" value="Mismatch repair endonuclease pms1, putative"/>
    <property type="match status" value="1"/>
</dbReference>
<keyword evidence="2" id="KW-0227">DNA damage</keyword>
<dbReference type="Pfam" id="PF01119">
    <property type="entry name" value="DNA_mis_repair"/>
    <property type="match status" value="1"/>
</dbReference>
<dbReference type="NCBIfam" id="TIGR00585">
    <property type="entry name" value="mutl"/>
    <property type="match status" value="1"/>
</dbReference>
<dbReference type="InterPro" id="IPR002099">
    <property type="entry name" value="MutL/Mlh/PMS"/>
</dbReference>
<feature type="region of interest" description="Disordered" evidence="4">
    <location>
        <begin position="624"/>
        <end position="700"/>
    </location>
</feature>
<feature type="region of interest" description="Disordered" evidence="4">
    <location>
        <begin position="240"/>
        <end position="260"/>
    </location>
</feature>
<dbReference type="InterPro" id="IPR014721">
    <property type="entry name" value="Ribsml_uS5_D2-typ_fold_subgr"/>
</dbReference>
<dbReference type="Pfam" id="PF08676">
    <property type="entry name" value="MutL_C"/>
    <property type="match status" value="1"/>
</dbReference>
<dbReference type="PROSITE" id="PS00058">
    <property type="entry name" value="DNA_MISMATCH_REPAIR_1"/>
    <property type="match status" value="1"/>
</dbReference>
<dbReference type="Gene3D" id="3.30.1370.100">
    <property type="entry name" value="MutL, C-terminal domain, regulatory subdomain"/>
    <property type="match status" value="1"/>
</dbReference>
<dbReference type="InterPro" id="IPR042120">
    <property type="entry name" value="MutL_C_dimsub"/>
</dbReference>
<keyword evidence="8" id="KW-1185">Reference proteome</keyword>